<evidence type="ECO:0000259" key="9">
    <source>
        <dbReference type="Pfam" id="PF21082"/>
    </source>
</evidence>
<dbReference type="GO" id="GO:0005886">
    <property type="term" value="C:plasma membrane"/>
    <property type="evidence" value="ECO:0007669"/>
    <property type="project" value="UniProtKB-SubCell"/>
</dbReference>
<dbReference type="InterPro" id="IPR049278">
    <property type="entry name" value="MS_channel_C"/>
</dbReference>
<dbReference type="HOGENOM" id="CLU_037945_8_2_3"/>
<dbReference type="SUPFAM" id="SSF82689">
    <property type="entry name" value="Mechanosensitive channel protein MscS (YggB), C-terminal domain"/>
    <property type="match status" value="1"/>
</dbReference>
<comment type="similarity">
    <text evidence="2">Belongs to the MscS (TC 1.A.23) family.</text>
</comment>
<dbReference type="InterPro" id="IPR006685">
    <property type="entry name" value="MscS_channel_2nd"/>
</dbReference>
<dbReference type="Gene3D" id="2.30.30.60">
    <property type="match status" value="1"/>
</dbReference>
<proteinExistence type="inferred from homology"/>
<evidence type="ECO:0000256" key="6">
    <source>
        <dbReference type="ARBA" id="ARBA00023136"/>
    </source>
</evidence>
<gene>
    <name evidence="11" type="primary">mscS</name>
    <name evidence="11" type="ORF">GKIL_1082</name>
</gene>
<evidence type="ECO:0000313" key="11">
    <source>
        <dbReference type="EMBL" id="AGY57328.1"/>
    </source>
</evidence>
<evidence type="ECO:0000256" key="7">
    <source>
        <dbReference type="SAM" id="Phobius"/>
    </source>
</evidence>
<evidence type="ECO:0000256" key="5">
    <source>
        <dbReference type="ARBA" id="ARBA00022989"/>
    </source>
</evidence>
<dbReference type="Pfam" id="PF00924">
    <property type="entry name" value="MS_channel_2nd"/>
    <property type="match status" value="1"/>
</dbReference>
<evidence type="ECO:0000259" key="8">
    <source>
        <dbReference type="Pfam" id="PF00924"/>
    </source>
</evidence>
<dbReference type="STRING" id="1183438.GKIL_1082"/>
<dbReference type="PANTHER" id="PTHR30460:SF0">
    <property type="entry name" value="MODERATE CONDUCTANCE MECHANOSENSITIVE CHANNEL YBIO"/>
    <property type="match status" value="1"/>
</dbReference>
<dbReference type="KEGG" id="glj:GKIL_1082"/>
<dbReference type="InterPro" id="IPR011066">
    <property type="entry name" value="MscS_channel_C_sf"/>
</dbReference>
<dbReference type="Proteomes" id="UP000017396">
    <property type="component" value="Chromosome"/>
</dbReference>
<dbReference type="InterPro" id="IPR011014">
    <property type="entry name" value="MscS_channel_TM-2"/>
</dbReference>
<dbReference type="Pfam" id="PF21082">
    <property type="entry name" value="MS_channel_3rd"/>
    <property type="match status" value="1"/>
</dbReference>
<sequence length="393" mass="42284">MQNWLSTLVTAQLAAGDWPGLSLAAAGLSVLALGLYWLAGVLQRRYFSAQVQTDSSNKARNLLVPELARLCLWLLRLGIVAGWLYLVSGLVNAEWQQQIYAVLIGPLPGILLVISLGVFAIRIGYRLIDLFFEAIRDGRLLARDRSPRLELRIGTFSGVLKGTFTVVLVTIVAVSVLGKVGVEVGPIIAGAGIVGLAVSFGAQSLVKDVITGFFILFEDQYGVGDFVVINSNDSLSGMVENMNLRITQLRNSEGRLITIPNNAIQTVANLSNRFAQVDLKLTVQHGSDIDRAMALMASAVEALRSEADWHQKILEAPRVLGIDELSAGGVGLRMLVKTAPLEQWAVQRAIRYAVLRAFEGAGILLVGQTAPAAPPAPLVVELLSGREENGKKS</sequence>
<feature type="transmembrane region" description="Helical" evidence="7">
    <location>
        <begin position="67"/>
        <end position="87"/>
    </location>
</feature>
<dbReference type="InterPro" id="IPR010920">
    <property type="entry name" value="LSM_dom_sf"/>
</dbReference>
<evidence type="ECO:0000259" key="10">
    <source>
        <dbReference type="Pfam" id="PF21088"/>
    </source>
</evidence>
<feature type="transmembrane region" description="Helical" evidence="7">
    <location>
        <begin position="20"/>
        <end position="39"/>
    </location>
</feature>
<evidence type="ECO:0000256" key="3">
    <source>
        <dbReference type="ARBA" id="ARBA00022475"/>
    </source>
</evidence>
<evidence type="ECO:0000256" key="2">
    <source>
        <dbReference type="ARBA" id="ARBA00008017"/>
    </source>
</evidence>
<dbReference type="EMBL" id="CP003587">
    <property type="protein sequence ID" value="AGY57328.1"/>
    <property type="molecule type" value="Genomic_DNA"/>
</dbReference>
<dbReference type="InterPro" id="IPR045276">
    <property type="entry name" value="YbiO_bact"/>
</dbReference>
<feature type="domain" description="Mechanosensitive ion channel transmembrane helices 2/3" evidence="10">
    <location>
        <begin position="164"/>
        <end position="203"/>
    </location>
</feature>
<feature type="transmembrane region" description="Helical" evidence="7">
    <location>
        <begin position="99"/>
        <end position="121"/>
    </location>
</feature>
<dbReference type="RefSeq" id="WP_023172397.1">
    <property type="nucleotide sequence ID" value="NC_022600.1"/>
</dbReference>
<name>U5QEQ8_GLOK1</name>
<feature type="transmembrane region" description="Helical" evidence="7">
    <location>
        <begin position="153"/>
        <end position="178"/>
    </location>
</feature>
<dbReference type="SUPFAM" id="SSF50182">
    <property type="entry name" value="Sm-like ribonucleoproteins"/>
    <property type="match status" value="1"/>
</dbReference>
<dbReference type="FunFam" id="2.30.30.60:FF:000001">
    <property type="entry name" value="MscS Mechanosensitive ion channel"/>
    <property type="match status" value="1"/>
</dbReference>
<feature type="transmembrane region" description="Helical" evidence="7">
    <location>
        <begin position="184"/>
        <end position="206"/>
    </location>
</feature>
<evidence type="ECO:0000313" key="12">
    <source>
        <dbReference type="Proteomes" id="UP000017396"/>
    </source>
</evidence>
<evidence type="ECO:0000256" key="4">
    <source>
        <dbReference type="ARBA" id="ARBA00022692"/>
    </source>
</evidence>
<dbReference type="AlphaFoldDB" id="U5QEQ8"/>
<keyword evidence="3" id="KW-1003">Cell membrane</keyword>
<accession>U5QEQ8</accession>
<keyword evidence="6 7" id="KW-0472">Membrane</keyword>
<dbReference type="GO" id="GO:0008381">
    <property type="term" value="F:mechanosensitive monoatomic ion channel activity"/>
    <property type="evidence" value="ECO:0007669"/>
    <property type="project" value="InterPro"/>
</dbReference>
<dbReference type="eggNOG" id="COG0668">
    <property type="taxonomic scope" value="Bacteria"/>
</dbReference>
<comment type="subcellular location">
    <subcellularLocation>
        <location evidence="1">Cell membrane</location>
        <topology evidence="1">Multi-pass membrane protein</topology>
    </subcellularLocation>
</comment>
<keyword evidence="12" id="KW-1185">Reference proteome</keyword>
<dbReference type="Gene3D" id="3.30.70.100">
    <property type="match status" value="1"/>
</dbReference>
<evidence type="ECO:0000256" key="1">
    <source>
        <dbReference type="ARBA" id="ARBA00004651"/>
    </source>
</evidence>
<dbReference type="OrthoDB" id="9809206at2"/>
<keyword evidence="5 7" id="KW-1133">Transmembrane helix</keyword>
<dbReference type="InterPro" id="IPR023408">
    <property type="entry name" value="MscS_beta-dom_sf"/>
</dbReference>
<reference evidence="11 12" key="1">
    <citation type="journal article" date="2013" name="PLoS ONE">
        <title>Cultivation and Complete Genome Sequencing of Gloeobacter kilaueensis sp. nov., from a Lava Cave in Kilauea Caldera, Hawai'i.</title>
        <authorList>
            <person name="Saw J.H."/>
            <person name="Schatz M."/>
            <person name="Brown M.V."/>
            <person name="Kunkel D.D."/>
            <person name="Foster J.S."/>
            <person name="Shick H."/>
            <person name="Christensen S."/>
            <person name="Hou S."/>
            <person name="Wan X."/>
            <person name="Donachie S.P."/>
        </authorList>
    </citation>
    <scope>NUCLEOTIDE SEQUENCE [LARGE SCALE GENOMIC DNA]</scope>
    <source>
        <strain evidence="12">JS</strain>
    </source>
</reference>
<dbReference type="Gene3D" id="1.10.287.1260">
    <property type="match status" value="1"/>
</dbReference>
<dbReference type="PANTHER" id="PTHR30460">
    <property type="entry name" value="MODERATE CONDUCTANCE MECHANOSENSITIVE CHANNEL YBIO"/>
    <property type="match status" value="1"/>
</dbReference>
<feature type="domain" description="Mechanosensitive ion channel MscS" evidence="8">
    <location>
        <begin position="205"/>
        <end position="271"/>
    </location>
</feature>
<dbReference type="SUPFAM" id="SSF82861">
    <property type="entry name" value="Mechanosensitive channel protein MscS (YggB), transmembrane region"/>
    <property type="match status" value="1"/>
</dbReference>
<dbReference type="Pfam" id="PF21088">
    <property type="entry name" value="MS_channel_1st"/>
    <property type="match status" value="1"/>
</dbReference>
<dbReference type="PATRIC" id="fig|1183438.3.peg.1067"/>
<protein>
    <submittedName>
        <fullName evidence="11">Small conductance mechanosensitive channel</fullName>
    </submittedName>
</protein>
<feature type="domain" description="Mechanosensitive ion channel MscS C-terminal" evidence="9">
    <location>
        <begin position="279"/>
        <end position="363"/>
    </location>
</feature>
<organism evidence="11 12">
    <name type="scientific">Gloeobacter kilaueensis (strain ATCC BAA-2537 / CCAP 1431/1 / ULC 316 / JS1)</name>
    <dbReference type="NCBI Taxonomy" id="1183438"/>
    <lineage>
        <taxon>Bacteria</taxon>
        <taxon>Bacillati</taxon>
        <taxon>Cyanobacteriota</taxon>
        <taxon>Cyanophyceae</taxon>
        <taxon>Gloeobacterales</taxon>
        <taxon>Gloeobacteraceae</taxon>
        <taxon>Gloeobacter</taxon>
    </lineage>
</organism>
<keyword evidence="4 7" id="KW-0812">Transmembrane</keyword>
<dbReference type="InterPro" id="IPR049142">
    <property type="entry name" value="MS_channel_1st"/>
</dbReference>